<reference evidence="1 2" key="1">
    <citation type="submission" date="2011-12" db="EMBL/GenBank/DDBJ databases">
        <title>The complete genome of Niastella koreensis GR20-10.</title>
        <authorList>
            <consortium name="US DOE Joint Genome Institute (JGI-PGF)"/>
            <person name="Lucas S."/>
            <person name="Han J."/>
            <person name="Lapidus A."/>
            <person name="Bruce D."/>
            <person name="Goodwin L."/>
            <person name="Pitluck S."/>
            <person name="Peters L."/>
            <person name="Kyrpides N."/>
            <person name="Mavromatis K."/>
            <person name="Ivanova N."/>
            <person name="Mikhailova N."/>
            <person name="Davenport K."/>
            <person name="Saunders E."/>
            <person name="Detter J.C."/>
            <person name="Tapia R."/>
            <person name="Han C."/>
            <person name="Land M."/>
            <person name="Hauser L."/>
            <person name="Markowitz V."/>
            <person name="Cheng J.-F."/>
            <person name="Hugenholtz P."/>
            <person name="Woyke T."/>
            <person name="Wu D."/>
            <person name="Tindall B."/>
            <person name="Pomrenke H."/>
            <person name="Brambilla E."/>
            <person name="Klenk H.-P."/>
            <person name="Eisen J.A."/>
        </authorList>
    </citation>
    <scope>NUCLEOTIDE SEQUENCE [LARGE SCALE GENOMIC DNA]</scope>
    <source>
        <strain evidence="2">DSM 17620 / KACC 11465 / NBRC 106392 / GR20-10</strain>
    </source>
</reference>
<accession>G8TIS9</accession>
<proteinExistence type="predicted"/>
<evidence type="ECO:0000313" key="2">
    <source>
        <dbReference type="Proteomes" id="UP000005438"/>
    </source>
</evidence>
<dbReference type="HOGENOM" id="CLU_3313442_0_0_10"/>
<name>G8TIS9_NIAKG</name>
<dbReference type="KEGG" id="nko:Niako_0021"/>
<sequence>MLIEQLKTSIKKHQGKYWCFFMLVYKLDILTTASEVYRW</sequence>
<dbReference type="STRING" id="700598.Niako_0021"/>
<organism evidence="1 2">
    <name type="scientific">Niastella koreensis (strain DSM 17620 / KACC 11465 / NBRC 106392 / GR20-10)</name>
    <dbReference type="NCBI Taxonomy" id="700598"/>
    <lineage>
        <taxon>Bacteria</taxon>
        <taxon>Pseudomonadati</taxon>
        <taxon>Bacteroidota</taxon>
        <taxon>Chitinophagia</taxon>
        <taxon>Chitinophagales</taxon>
        <taxon>Chitinophagaceae</taxon>
        <taxon>Niastella</taxon>
    </lineage>
</organism>
<dbReference type="EMBL" id="CP003178">
    <property type="protein sequence ID" value="AEV96423.1"/>
    <property type="molecule type" value="Genomic_DNA"/>
</dbReference>
<dbReference type="Proteomes" id="UP000005438">
    <property type="component" value="Chromosome"/>
</dbReference>
<dbReference type="AlphaFoldDB" id="G8TIS9"/>
<gene>
    <name evidence="1" type="ordered locus">Niako_0021</name>
</gene>
<evidence type="ECO:0000313" key="1">
    <source>
        <dbReference type="EMBL" id="AEV96423.1"/>
    </source>
</evidence>
<protein>
    <submittedName>
        <fullName evidence="1">Uncharacterized protein</fullName>
    </submittedName>
</protein>